<name>A0A679KCZ1_9HYPH</name>
<accession>A0A679KCZ1</accession>
<gene>
    <name evidence="2" type="ORF">MBLL_04238</name>
</gene>
<dbReference type="EMBL" id="LR743511">
    <property type="protein sequence ID" value="CAA2145116.1"/>
    <property type="molecule type" value="Genomic_DNA"/>
</dbReference>
<evidence type="ECO:0000313" key="2">
    <source>
        <dbReference type="EMBL" id="CAA2145116.1"/>
    </source>
</evidence>
<feature type="compositionally biased region" description="Basic and acidic residues" evidence="1">
    <location>
        <begin position="9"/>
        <end position="20"/>
    </location>
</feature>
<dbReference type="RefSeq" id="WP_338011737.1">
    <property type="nucleotide sequence ID" value="NZ_LR743511.1"/>
</dbReference>
<dbReference type="AlphaFoldDB" id="A0A679KCZ1"/>
<sequence>MARNCQTGSREEGSFGRHEPGVWNPAIAGAPDSEMASHFCLDPHDPYAQAEALVVFEGEFPAIRLVSVIDKDGDDILSDLVEEQMRDLIREIMEARREPTRSAASAH</sequence>
<evidence type="ECO:0000256" key="1">
    <source>
        <dbReference type="SAM" id="MobiDB-lite"/>
    </source>
</evidence>
<reference evidence="2" key="1">
    <citation type="submission" date="2019-12" db="EMBL/GenBank/DDBJ databases">
        <authorList>
            <person name="Cremers G."/>
        </authorList>
    </citation>
    <scope>NUCLEOTIDE SEQUENCE</scope>
    <source>
        <strain evidence="2">Mbul2</strain>
    </source>
</reference>
<feature type="region of interest" description="Disordered" evidence="1">
    <location>
        <begin position="1"/>
        <end position="29"/>
    </location>
</feature>
<proteinExistence type="predicted"/>
<protein>
    <submittedName>
        <fullName evidence="2">Uncharacterized protein</fullName>
    </submittedName>
</protein>
<organism evidence="2">
    <name type="scientific">Methylobacterium bullatum</name>
    <dbReference type="NCBI Taxonomy" id="570505"/>
    <lineage>
        <taxon>Bacteria</taxon>
        <taxon>Pseudomonadati</taxon>
        <taxon>Pseudomonadota</taxon>
        <taxon>Alphaproteobacteria</taxon>
        <taxon>Hyphomicrobiales</taxon>
        <taxon>Methylobacteriaceae</taxon>
        <taxon>Methylobacterium</taxon>
    </lineage>
</organism>